<keyword evidence="4" id="KW-1003">Cell membrane</keyword>
<evidence type="ECO:0000256" key="1">
    <source>
        <dbReference type="ARBA" id="ARBA00004377"/>
    </source>
</evidence>
<dbReference type="PRINTS" id="PR01490">
    <property type="entry name" value="RTXTOXIND"/>
</dbReference>
<dbReference type="Pfam" id="PF26002">
    <property type="entry name" value="Beta-barrel_AprE"/>
    <property type="match status" value="1"/>
</dbReference>
<sequence>MMNKTFTLIDVVVSFILKRERNNVNEVLRVTWGPLFFGLIVIFTFFGIGGIWSVIAPIDGAVHTSGEVIVSSNRKIVQHLGGGIISKILVKDGQAVKKDEPLVLSSDINVKANLSIIKEKLLLLLATEARLIAIRGGLDTIEFPDEVKELFDGNLAKKKQFAEIEGRVGHYRATISQVRQRIGENESEIINVKSGAQERANIEPKEVGISIADLRERLMVAEDALARTVIRSPQNGIVTNIRYHTEGGVIQSGMPIMSIVPSNDDLIVDAKVQTRNIEEILSAQKKDSNMVSIDGLEGLKVKHKSLLGKTDILQQRIRQFHDKLVGLNSQLDAVLKQYDLIAEELETKRQLLSGGHIGKPHILALEKQFAEIEGRVGHYRATISQVRQRIGENELEIINVKSDAQERANIEPKEVGISIADLRERLMVAEDALARTVIRSPQNGIVTNIRYHTEGGVIQSGMPIMSIVPSNDDLIVDAKVQTRNIEEILSAQKKDSNMVSIDGLEGLKVKVRLIAYSARRLSLINGIVSYISPDTLDDPRLGRYYSVRVVIPKSELAQFKNVYLYPGMPVEVYIVTQSRTLLSFLFAPIIATVDRSFIESKDVFETWFEQFLTQILKPGQTVILNNAAFCKLNKVDDFVEKLFSSSRRVYVPLVIPDYCEKGYKS</sequence>
<evidence type="ECO:0000256" key="3">
    <source>
        <dbReference type="ARBA" id="ARBA00022448"/>
    </source>
</evidence>
<feature type="transmembrane region" description="Helical" evidence="9">
    <location>
        <begin position="35"/>
        <end position="55"/>
    </location>
</feature>
<evidence type="ECO:0000313" key="12">
    <source>
        <dbReference type="EMBL" id="KJH40052.1"/>
    </source>
</evidence>
<keyword evidence="6 9" id="KW-0812">Transmembrane</keyword>
<evidence type="ECO:0000256" key="7">
    <source>
        <dbReference type="ARBA" id="ARBA00022989"/>
    </source>
</evidence>
<evidence type="ECO:0000256" key="2">
    <source>
        <dbReference type="ARBA" id="ARBA00009477"/>
    </source>
</evidence>
<keyword evidence="3" id="KW-0813">Transport</keyword>
<comment type="similarity">
    <text evidence="2">Belongs to the membrane fusion protein (MFP) (TC 8.A.1) family.</text>
</comment>
<protein>
    <submittedName>
        <fullName evidence="12">Type I secretion membrane fusion protein, HlyD family</fullName>
    </submittedName>
</protein>
<keyword evidence="7 9" id="KW-1133">Transmembrane helix</keyword>
<dbReference type="InterPro" id="IPR010129">
    <property type="entry name" value="T1SS_HlyD"/>
</dbReference>
<keyword evidence="5" id="KW-0997">Cell inner membrane</keyword>
<keyword evidence="8 9" id="KW-0472">Membrane</keyword>
<dbReference type="PANTHER" id="PTHR30386">
    <property type="entry name" value="MEMBRANE FUSION SUBUNIT OF EMRAB-TOLC MULTIDRUG EFFLUX PUMP"/>
    <property type="match status" value="1"/>
</dbReference>
<evidence type="ECO:0000256" key="8">
    <source>
        <dbReference type="ARBA" id="ARBA00023136"/>
    </source>
</evidence>
<dbReference type="InterPro" id="IPR050739">
    <property type="entry name" value="MFP"/>
</dbReference>
<dbReference type="GO" id="GO:0005886">
    <property type="term" value="C:plasma membrane"/>
    <property type="evidence" value="ECO:0007669"/>
    <property type="project" value="UniProtKB-SubCell"/>
</dbReference>
<organism evidence="12 13">
    <name type="scientific">Dictyocaulus viviparus</name>
    <name type="common">Bovine lungworm</name>
    <dbReference type="NCBI Taxonomy" id="29172"/>
    <lineage>
        <taxon>Eukaryota</taxon>
        <taxon>Metazoa</taxon>
        <taxon>Ecdysozoa</taxon>
        <taxon>Nematoda</taxon>
        <taxon>Chromadorea</taxon>
        <taxon>Rhabditida</taxon>
        <taxon>Rhabditina</taxon>
        <taxon>Rhabditomorpha</taxon>
        <taxon>Strongyloidea</taxon>
        <taxon>Metastrongylidae</taxon>
        <taxon>Dictyocaulus</taxon>
    </lineage>
</organism>
<reference evidence="12 13" key="1">
    <citation type="submission" date="2013-11" db="EMBL/GenBank/DDBJ databases">
        <title>Draft genome of the bovine lungworm Dictyocaulus viviparus.</title>
        <authorList>
            <person name="Mitreva M."/>
        </authorList>
    </citation>
    <scope>NUCLEOTIDE SEQUENCE [LARGE SCALE GENOMIC DNA]</scope>
    <source>
        <strain evidence="12 13">HannoverDv2000</strain>
    </source>
</reference>
<gene>
    <name evidence="12" type="ORF">DICVIV_14033</name>
</gene>
<evidence type="ECO:0000259" key="11">
    <source>
        <dbReference type="Pfam" id="PF26002"/>
    </source>
</evidence>
<comment type="subcellular location">
    <subcellularLocation>
        <location evidence="1">Cell inner membrane</location>
        <topology evidence="1">Single-pass membrane protein</topology>
    </subcellularLocation>
</comment>
<dbReference type="InterPro" id="IPR058982">
    <property type="entry name" value="Beta-barrel_AprE"/>
</dbReference>
<reference evidence="13" key="2">
    <citation type="journal article" date="2016" name="Sci. Rep.">
        <title>Dictyocaulus viviparus genome, variome and transcriptome elucidate lungworm biology and support future intervention.</title>
        <authorList>
            <person name="McNulty S.N."/>
            <person name="Strube C."/>
            <person name="Rosa B.A."/>
            <person name="Martin J.C."/>
            <person name="Tyagi R."/>
            <person name="Choi Y.J."/>
            <person name="Wang Q."/>
            <person name="Hallsworth Pepin K."/>
            <person name="Zhang X."/>
            <person name="Ozersky P."/>
            <person name="Wilson R.K."/>
            <person name="Sternberg P.W."/>
            <person name="Gasser R.B."/>
            <person name="Mitreva M."/>
        </authorList>
    </citation>
    <scope>NUCLEOTIDE SEQUENCE [LARGE SCALE GENOMIC DNA]</scope>
    <source>
        <strain evidence="13">HannoverDv2000</strain>
    </source>
</reference>
<dbReference type="InterPro" id="IPR058781">
    <property type="entry name" value="HH_AprE-like"/>
</dbReference>
<dbReference type="Pfam" id="PF25994">
    <property type="entry name" value="HH_AprE"/>
    <property type="match status" value="1"/>
</dbReference>
<evidence type="ECO:0000256" key="4">
    <source>
        <dbReference type="ARBA" id="ARBA00022475"/>
    </source>
</evidence>
<dbReference type="OrthoDB" id="6415003at2759"/>
<dbReference type="GO" id="GO:0015031">
    <property type="term" value="P:protein transport"/>
    <property type="evidence" value="ECO:0007669"/>
    <property type="project" value="InterPro"/>
</dbReference>
<dbReference type="EMBL" id="KN718281">
    <property type="protein sequence ID" value="KJH40052.1"/>
    <property type="molecule type" value="Genomic_DNA"/>
</dbReference>
<evidence type="ECO:0000256" key="9">
    <source>
        <dbReference type="SAM" id="Phobius"/>
    </source>
</evidence>
<accession>A0A0D8X8E4</accession>
<evidence type="ECO:0000256" key="5">
    <source>
        <dbReference type="ARBA" id="ARBA00022519"/>
    </source>
</evidence>
<feature type="domain" description="AprE-like beta-barrel" evidence="11">
    <location>
        <begin position="504"/>
        <end position="577"/>
    </location>
</feature>
<keyword evidence="13" id="KW-1185">Reference proteome</keyword>
<name>A0A0D8X8E4_DICVI</name>
<evidence type="ECO:0000313" key="13">
    <source>
        <dbReference type="Proteomes" id="UP000053766"/>
    </source>
</evidence>
<feature type="domain" description="AprE-like long alpha-helical hairpin" evidence="10">
    <location>
        <begin position="301"/>
        <end position="431"/>
    </location>
</feature>
<evidence type="ECO:0000256" key="6">
    <source>
        <dbReference type="ARBA" id="ARBA00022692"/>
    </source>
</evidence>
<evidence type="ECO:0000259" key="10">
    <source>
        <dbReference type="Pfam" id="PF25994"/>
    </source>
</evidence>
<proteinExistence type="inferred from homology"/>
<dbReference type="Proteomes" id="UP000053766">
    <property type="component" value="Unassembled WGS sequence"/>
</dbReference>
<dbReference type="PANTHER" id="PTHR30386:SF17">
    <property type="entry name" value="ALKALINE PROTEASE SECRETION PROTEIN APRE"/>
    <property type="match status" value="1"/>
</dbReference>
<dbReference type="NCBIfam" id="TIGR01843">
    <property type="entry name" value="type_I_hlyD"/>
    <property type="match status" value="1"/>
</dbReference>
<dbReference type="Gene3D" id="2.40.30.170">
    <property type="match status" value="1"/>
</dbReference>
<dbReference type="AlphaFoldDB" id="A0A0D8X8E4"/>